<feature type="chain" id="PRO_5030067908" evidence="1">
    <location>
        <begin position="30"/>
        <end position="149"/>
    </location>
</feature>
<keyword evidence="1" id="KW-0732">Signal</keyword>
<feature type="signal peptide" evidence="1">
    <location>
        <begin position="1"/>
        <end position="29"/>
    </location>
</feature>
<dbReference type="OrthoDB" id="8481666at2"/>
<sequence>MPWICMTRPILLFPAVCTVSVLLAGLAAAANVAPPAKLPSEAAPSVQQATPYDGQLNRLSEILGTVTYLRNLCAGQPEQQWRAAAEKLIALDAGTEPARKQMLTAAYNRGYRAFAAVHPSCTSAARVAESQYRAEGATLVREMTARFGN</sequence>
<gene>
    <name evidence="2" type="ORF">DXT89_02455</name>
</gene>
<dbReference type="AlphaFoldDB" id="A0A368NSM5"/>
<dbReference type="Pfam" id="PF09539">
    <property type="entry name" value="DUF2385"/>
    <property type="match status" value="1"/>
</dbReference>
<proteinExistence type="predicted"/>
<organism evidence="2 3">
    <name type="scientific">Agrobacterium vitis</name>
    <name type="common">Rhizobium vitis</name>
    <dbReference type="NCBI Taxonomy" id="373"/>
    <lineage>
        <taxon>Bacteria</taxon>
        <taxon>Pseudomonadati</taxon>
        <taxon>Pseudomonadota</taxon>
        <taxon>Alphaproteobacteria</taxon>
        <taxon>Hyphomicrobiales</taxon>
        <taxon>Rhizobiaceae</taxon>
        <taxon>Rhizobium/Agrobacterium group</taxon>
        <taxon>Agrobacterium</taxon>
    </lineage>
</organism>
<protein>
    <submittedName>
        <fullName evidence="2">TIGR02301 family protein</fullName>
    </submittedName>
</protein>
<dbReference type="Proteomes" id="UP000436911">
    <property type="component" value="Unassembled WGS sequence"/>
</dbReference>
<evidence type="ECO:0000313" key="3">
    <source>
        <dbReference type="Proteomes" id="UP000436911"/>
    </source>
</evidence>
<dbReference type="InterPro" id="IPR012645">
    <property type="entry name" value="CHP02301"/>
</dbReference>
<dbReference type="NCBIfam" id="TIGR02301">
    <property type="entry name" value="TIGR02301 family protein"/>
    <property type="match status" value="1"/>
</dbReference>
<reference evidence="2 3" key="1">
    <citation type="submission" date="2018-08" db="EMBL/GenBank/DDBJ databases">
        <title>Genome sequencing of Agrobacterium vitis strain ICMP 10754.</title>
        <authorList>
            <person name="Visnovsky S.B."/>
            <person name="Pitman A.R."/>
        </authorList>
    </citation>
    <scope>NUCLEOTIDE SEQUENCE [LARGE SCALE GENOMIC DNA]</scope>
    <source>
        <strain evidence="2 3">ICMP 10754</strain>
    </source>
</reference>
<name>A0A368NSM5_AGRVI</name>
<evidence type="ECO:0000313" key="2">
    <source>
        <dbReference type="EMBL" id="KAA3532226.1"/>
    </source>
</evidence>
<evidence type="ECO:0000256" key="1">
    <source>
        <dbReference type="SAM" id="SignalP"/>
    </source>
</evidence>
<comment type="caution">
    <text evidence="2">The sequence shown here is derived from an EMBL/GenBank/DDBJ whole genome shotgun (WGS) entry which is preliminary data.</text>
</comment>
<accession>A0A368NSM5</accession>
<dbReference type="EMBL" id="QUSG01000001">
    <property type="protein sequence ID" value="KAA3532226.1"/>
    <property type="molecule type" value="Genomic_DNA"/>
</dbReference>